<protein>
    <submittedName>
        <fullName evidence="1">SusD/RagB family nutrient-binding outer membrane lipoprotein</fullName>
    </submittedName>
</protein>
<dbReference type="AlphaFoldDB" id="A0A7J5U0W3"/>
<dbReference type="Pfam" id="PF12771">
    <property type="entry name" value="SusD-like_2"/>
    <property type="match status" value="1"/>
</dbReference>
<dbReference type="EMBL" id="WELI01000003">
    <property type="protein sequence ID" value="KAB7731267.1"/>
    <property type="molecule type" value="Genomic_DNA"/>
</dbReference>
<evidence type="ECO:0000313" key="1">
    <source>
        <dbReference type="EMBL" id="KAB7731267.1"/>
    </source>
</evidence>
<proteinExistence type="predicted"/>
<organism evidence="1 2">
    <name type="scientific">Rudanella paleaurantiibacter</name>
    <dbReference type="NCBI Taxonomy" id="2614655"/>
    <lineage>
        <taxon>Bacteria</taxon>
        <taxon>Pseudomonadati</taxon>
        <taxon>Bacteroidota</taxon>
        <taxon>Cytophagia</taxon>
        <taxon>Cytophagales</taxon>
        <taxon>Cytophagaceae</taxon>
        <taxon>Rudanella</taxon>
    </lineage>
</organism>
<dbReference type="PROSITE" id="PS51257">
    <property type="entry name" value="PROKAR_LIPOPROTEIN"/>
    <property type="match status" value="1"/>
</dbReference>
<dbReference type="SUPFAM" id="SSF48452">
    <property type="entry name" value="TPR-like"/>
    <property type="match status" value="1"/>
</dbReference>
<gene>
    <name evidence="1" type="ORF">F5984_10725</name>
</gene>
<sequence>MHFWKKTLTILTVGFWLASCESYVDKIDEIDPTAPVDAPIPALLTATEVNYQGVMEGELARLAGMWSGYFTGSDRQYVALQNYNTVSADFDGAWGNIYAGVIKNTRLLRQKGQAAGNRSVQGVAKIIEAHTIGMTAALWGDVPFSQASNLAQFPNPTYDNQTAVYAAAQTLLTEAIADLGTGQGSLTGDYMFGGGRTFWISAANTLKAKFFLHQGQYQQAINFANNGIKNPGLNLFGYHDNEYQKTYNLYYSFLTYDRAGYMTAEGAYAVKLLDPGDRLTRNNSKTNEAARLNWYYQQGLNTFSVEPNVLSARETGFSWGVAADGSEDGFFAADAPFPLVTFEENQLILAESKARLGQTEAALADLNLLRSFYNTGGFIPEGWLGAGIRYAPYVLADFQSGGIENRAGLRSAEQALLLEILEERYITLYGQIEAFNDIRRTGNALRIPANVGNQIPRRFLYSQAEINANSSAPRPTPDLFAPTAIFR</sequence>
<dbReference type="Proteomes" id="UP000488299">
    <property type="component" value="Unassembled WGS sequence"/>
</dbReference>
<comment type="caution">
    <text evidence="1">The sequence shown here is derived from an EMBL/GenBank/DDBJ whole genome shotgun (WGS) entry which is preliminary data.</text>
</comment>
<reference evidence="1 2" key="1">
    <citation type="submission" date="2019-10" db="EMBL/GenBank/DDBJ databases">
        <title>Rudanella paleaurantiibacter sp. nov., isolated from sludge.</title>
        <authorList>
            <person name="Xu S.Q."/>
        </authorList>
    </citation>
    <scope>NUCLEOTIDE SEQUENCE [LARGE SCALE GENOMIC DNA]</scope>
    <source>
        <strain evidence="1 2">HX-22-17</strain>
    </source>
</reference>
<name>A0A7J5U0W3_9BACT</name>
<accession>A0A7J5U0W3</accession>
<dbReference type="Gene3D" id="1.25.40.390">
    <property type="match status" value="1"/>
</dbReference>
<dbReference type="InterPro" id="IPR041662">
    <property type="entry name" value="SusD-like_2"/>
</dbReference>
<dbReference type="InterPro" id="IPR011990">
    <property type="entry name" value="TPR-like_helical_dom_sf"/>
</dbReference>
<keyword evidence="1" id="KW-0449">Lipoprotein</keyword>
<keyword evidence="2" id="KW-1185">Reference proteome</keyword>
<dbReference type="RefSeq" id="WP_152124244.1">
    <property type="nucleotide sequence ID" value="NZ_WELI01000003.1"/>
</dbReference>
<evidence type="ECO:0000313" key="2">
    <source>
        <dbReference type="Proteomes" id="UP000488299"/>
    </source>
</evidence>